<sequence length="201" mass="22918">MVLIYQLSSKTHHYMVLLLTIWIVKRSRYLTNAAATVPICPPNYVLFEGLCYGIENYGQRSFADSESFCANIGGNVVTLNSSQRLAAATSEVLTNKIYWLDLYDVHNLNGPNDFVWLSLNKSTGNYTNWDTDEPNVAGYRCVVIEYIGSSWKWKTRSCSSDARTLCELCKLLLRIPKIEIMIDCNNLSSCRVLRYSCRERA</sequence>
<dbReference type="GO" id="GO:0030246">
    <property type="term" value="F:carbohydrate binding"/>
    <property type="evidence" value="ECO:0000318"/>
    <property type="project" value="GO_Central"/>
</dbReference>
<dbReference type="AlphaFoldDB" id="B3RTN8"/>
<dbReference type="PhylomeDB" id="B3RTN8"/>
<keyword evidence="3" id="KW-1185">Reference proteome</keyword>
<dbReference type="CDD" id="cd00037">
    <property type="entry name" value="CLECT"/>
    <property type="match status" value="1"/>
</dbReference>
<evidence type="ECO:0000313" key="3">
    <source>
        <dbReference type="Proteomes" id="UP000009022"/>
    </source>
</evidence>
<proteinExistence type="predicted"/>
<dbReference type="SUPFAM" id="SSF56436">
    <property type="entry name" value="C-type lectin-like"/>
    <property type="match status" value="1"/>
</dbReference>
<gene>
    <name evidence="2" type="ORF">TRIADDRAFT_55991</name>
</gene>
<dbReference type="SMART" id="SM00034">
    <property type="entry name" value="CLECT"/>
    <property type="match status" value="1"/>
</dbReference>
<dbReference type="CTD" id="6753409"/>
<evidence type="ECO:0000313" key="2">
    <source>
        <dbReference type="EMBL" id="EDV26163.1"/>
    </source>
</evidence>
<dbReference type="InParanoid" id="B3RTN8"/>
<dbReference type="OrthoDB" id="441660at2759"/>
<evidence type="ECO:0000259" key="1">
    <source>
        <dbReference type="PROSITE" id="PS50041"/>
    </source>
</evidence>
<dbReference type="Proteomes" id="UP000009022">
    <property type="component" value="Unassembled WGS sequence"/>
</dbReference>
<accession>B3RTN8</accession>
<dbReference type="OMA" id="HTALECM"/>
<dbReference type="InterPro" id="IPR016186">
    <property type="entry name" value="C-type_lectin-like/link_sf"/>
</dbReference>
<organism evidence="2 3">
    <name type="scientific">Trichoplax adhaerens</name>
    <name type="common">Trichoplax reptans</name>
    <dbReference type="NCBI Taxonomy" id="10228"/>
    <lineage>
        <taxon>Eukaryota</taxon>
        <taxon>Metazoa</taxon>
        <taxon>Placozoa</taxon>
        <taxon>Uniplacotomia</taxon>
        <taxon>Trichoplacea</taxon>
        <taxon>Trichoplacidae</taxon>
        <taxon>Trichoplax</taxon>
    </lineage>
</organism>
<dbReference type="Pfam" id="PF00059">
    <property type="entry name" value="Lectin_C"/>
    <property type="match status" value="1"/>
</dbReference>
<dbReference type="Gene3D" id="3.10.100.10">
    <property type="entry name" value="Mannose-Binding Protein A, subunit A"/>
    <property type="match status" value="1"/>
</dbReference>
<dbReference type="InterPro" id="IPR001304">
    <property type="entry name" value="C-type_lectin-like"/>
</dbReference>
<dbReference type="FunCoup" id="B3RTN8">
    <property type="interactions" value="150"/>
</dbReference>
<dbReference type="HOGENOM" id="CLU_1361997_0_0_1"/>
<dbReference type="EMBL" id="DS985244">
    <property type="protein sequence ID" value="EDV26163.1"/>
    <property type="molecule type" value="Genomic_DNA"/>
</dbReference>
<dbReference type="RefSeq" id="XP_002112196.1">
    <property type="nucleotide sequence ID" value="XM_002112160.1"/>
</dbReference>
<dbReference type="InterPro" id="IPR050111">
    <property type="entry name" value="C-type_lectin/snaclec_domain"/>
</dbReference>
<dbReference type="GO" id="GO:0006955">
    <property type="term" value="P:immune response"/>
    <property type="evidence" value="ECO:0000318"/>
    <property type="project" value="GO_Central"/>
</dbReference>
<dbReference type="InterPro" id="IPR016187">
    <property type="entry name" value="CTDL_fold"/>
</dbReference>
<protein>
    <recommendedName>
        <fullName evidence="1">C-type lectin domain-containing protein</fullName>
    </recommendedName>
</protein>
<dbReference type="GO" id="GO:0038187">
    <property type="term" value="F:pattern recognition receptor activity"/>
    <property type="evidence" value="ECO:0000318"/>
    <property type="project" value="GO_Central"/>
</dbReference>
<dbReference type="PANTHER" id="PTHR22803">
    <property type="entry name" value="MANNOSE, PHOSPHOLIPASE, LECTIN RECEPTOR RELATED"/>
    <property type="match status" value="1"/>
</dbReference>
<feature type="domain" description="C-type lectin" evidence="1">
    <location>
        <begin position="47"/>
        <end position="167"/>
    </location>
</feature>
<dbReference type="PROSITE" id="PS50041">
    <property type="entry name" value="C_TYPE_LECTIN_2"/>
    <property type="match status" value="1"/>
</dbReference>
<dbReference type="GO" id="GO:0009897">
    <property type="term" value="C:external side of plasma membrane"/>
    <property type="evidence" value="ECO:0000318"/>
    <property type="project" value="GO_Central"/>
</dbReference>
<dbReference type="GeneID" id="6753409"/>
<reference evidence="2 3" key="1">
    <citation type="journal article" date="2008" name="Nature">
        <title>The Trichoplax genome and the nature of placozoans.</title>
        <authorList>
            <person name="Srivastava M."/>
            <person name="Begovic E."/>
            <person name="Chapman J."/>
            <person name="Putnam N.H."/>
            <person name="Hellsten U."/>
            <person name="Kawashima T."/>
            <person name="Kuo A."/>
            <person name="Mitros T."/>
            <person name="Salamov A."/>
            <person name="Carpenter M.L."/>
            <person name="Signorovitch A.Y."/>
            <person name="Moreno M.A."/>
            <person name="Kamm K."/>
            <person name="Grimwood J."/>
            <person name="Schmutz J."/>
            <person name="Shapiro H."/>
            <person name="Grigoriev I.V."/>
            <person name="Buss L.W."/>
            <person name="Schierwater B."/>
            <person name="Dellaporta S.L."/>
            <person name="Rokhsar D.S."/>
        </authorList>
    </citation>
    <scope>NUCLEOTIDE SEQUENCE [LARGE SCALE GENOMIC DNA]</scope>
    <source>
        <strain evidence="2 3">Grell-BS-1999</strain>
    </source>
</reference>
<dbReference type="KEGG" id="tad:TRIADDRAFT_55991"/>
<name>B3RTN8_TRIAD</name>